<keyword evidence="3" id="KW-0328">Glycosyltransferase</keyword>
<dbReference type="InterPro" id="IPR001296">
    <property type="entry name" value="Glyco_trans_1"/>
</dbReference>
<dbReference type="InterPro" id="IPR050194">
    <property type="entry name" value="Glycosyltransferase_grp1"/>
</dbReference>
<evidence type="ECO:0000259" key="2">
    <source>
        <dbReference type="Pfam" id="PF13439"/>
    </source>
</evidence>
<dbReference type="InterPro" id="IPR028098">
    <property type="entry name" value="Glyco_trans_4-like_N"/>
</dbReference>
<name>A0ABU0E703_9FIRM</name>
<evidence type="ECO:0000259" key="1">
    <source>
        <dbReference type="Pfam" id="PF00534"/>
    </source>
</evidence>
<protein>
    <submittedName>
        <fullName evidence="3">1,2-diacylglycerol 3-alpha-glucosyltransferase</fullName>
        <ecNumber evidence="3">2.4.1.337</ecNumber>
    </submittedName>
</protein>
<dbReference type="Proteomes" id="UP001230220">
    <property type="component" value="Unassembled WGS sequence"/>
</dbReference>
<keyword evidence="3" id="KW-0808">Transferase</keyword>
<feature type="domain" description="Glycosyl transferase family 1" evidence="1">
    <location>
        <begin position="202"/>
        <end position="360"/>
    </location>
</feature>
<proteinExistence type="predicted"/>
<dbReference type="PANTHER" id="PTHR45947">
    <property type="entry name" value="SULFOQUINOVOSYL TRANSFERASE SQD2"/>
    <property type="match status" value="1"/>
</dbReference>
<dbReference type="SUPFAM" id="SSF53756">
    <property type="entry name" value="UDP-Glycosyltransferase/glycogen phosphorylase"/>
    <property type="match status" value="1"/>
</dbReference>
<dbReference type="Gene3D" id="3.40.50.2000">
    <property type="entry name" value="Glycogen Phosphorylase B"/>
    <property type="match status" value="2"/>
</dbReference>
<gene>
    <name evidence="3" type="ORF">J2S15_003442</name>
</gene>
<dbReference type="Pfam" id="PF00534">
    <property type="entry name" value="Glycos_transf_1"/>
    <property type="match status" value="1"/>
</dbReference>
<organism evidence="3 4">
    <name type="scientific">Breznakia pachnodae</name>
    <dbReference type="NCBI Taxonomy" id="265178"/>
    <lineage>
        <taxon>Bacteria</taxon>
        <taxon>Bacillati</taxon>
        <taxon>Bacillota</taxon>
        <taxon>Erysipelotrichia</taxon>
        <taxon>Erysipelotrichales</taxon>
        <taxon>Erysipelotrichaceae</taxon>
        <taxon>Breznakia</taxon>
    </lineage>
</organism>
<dbReference type="Gene3D" id="1.10.10.10">
    <property type="entry name" value="Winged helix-like DNA-binding domain superfamily/Winged helix DNA-binding domain"/>
    <property type="match status" value="3"/>
</dbReference>
<evidence type="ECO:0000313" key="4">
    <source>
        <dbReference type="Proteomes" id="UP001230220"/>
    </source>
</evidence>
<dbReference type="RefSeq" id="WP_307410551.1">
    <property type="nucleotide sequence ID" value="NZ_JAUSUR010000007.1"/>
</dbReference>
<sequence>MRIGIFTDTYTPDINGVVSSVVTLQHALEAHGHEVYIITSHKGLLHSTREGNVFRMPGLELKWLYGYILSTPYHFTVKAEVEKLNLDIVHVQTEFGVGVFARIVARQLKIPVIYTYHTMYEDYTHYINRFDLPGLDNVSRKVMNSLTKFLCESVAGIIAPSMKTKEALTRYGVKRPIHIIPTGLDLEAFKPKNVKEELCQSIREQYHITEDTKLISYIGRIAPEKSMDIIIDGFQYVKDPAVKMMIVGGGPSLDDLRKQANELNLQDRIIFTDKQPREDMPAYYAIADAFVSPSLSETQGMTFIEALAAGLPVFARKDEVLEELVYENKTGYYFATPQEYGEKVDAYFATSKEEREHFSQDCMDVVKKYDIDHFYNSVYKAYEQAILDYEETYYIESIKTSDDCMRLYLTNQETGVEEKLLISLDDYLMYEIKKGGILENSLYEALREKEKVLVVYRGCLKKLRSKDRTRKEMYDFMVNMEEPLGIKTINEIIDMLEEKGYINDDAYTIVQLEKLDHSLYGKKKMIRQLVSKGIPYETIEGHMGQYDESHEYTKAFKLALKYQDTIKNKSLKEKKEVIKNKLITNGYSLSQASEVVDEMNFEDDILRESVSLQKAIDKAYRNYSRKYEGKALRERVLQYVLRKGFMYDDIIHALEMRDLSGE</sequence>
<evidence type="ECO:0000313" key="3">
    <source>
        <dbReference type="EMBL" id="MDQ0362688.1"/>
    </source>
</evidence>
<dbReference type="GO" id="GO:0047228">
    <property type="term" value="F:1,2-diacylglycerol 3-glucosyltransferase activity"/>
    <property type="evidence" value="ECO:0007669"/>
    <property type="project" value="UniProtKB-EC"/>
</dbReference>
<dbReference type="Pfam" id="PF13439">
    <property type="entry name" value="Glyco_transf_4"/>
    <property type="match status" value="1"/>
</dbReference>
<reference evidence="3 4" key="1">
    <citation type="submission" date="2023-07" db="EMBL/GenBank/DDBJ databases">
        <title>Genomic Encyclopedia of Type Strains, Phase IV (KMG-IV): sequencing the most valuable type-strain genomes for metagenomic binning, comparative biology and taxonomic classification.</title>
        <authorList>
            <person name="Goeker M."/>
        </authorList>
    </citation>
    <scope>NUCLEOTIDE SEQUENCE [LARGE SCALE GENOMIC DNA]</scope>
    <source>
        <strain evidence="3 4">DSM 16784</strain>
    </source>
</reference>
<dbReference type="PANTHER" id="PTHR45947:SF3">
    <property type="entry name" value="SULFOQUINOVOSYL TRANSFERASE SQD2"/>
    <property type="match status" value="1"/>
</dbReference>
<keyword evidence="4" id="KW-1185">Reference proteome</keyword>
<dbReference type="EC" id="2.4.1.337" evidence="3"/>
<feature type="domain" description="Glycosyltransferase subfamily 4-like N-terminal" evidence="2">
    <location>
        <begin position="14"/>
        <end position="187"/>
    </location>
</feature>
<accession>A0ABU0E703</accession>
<dbReference type="InterPro" id="IPR036388">
    <property type="entry name" value="WH-like_DNA-bd_sf"/>
</dbReference>
<dbReference type="EMBL" id="JAUSUR010000007">
    <property type="protein sequence ID" value="MDQ0362688.1"/>
    <property type="molecule type" value="Genomic_DNA"/>
</dbReference>
<comment type="caution">
    <text evidence="3">The sequence shown here is derived from an EMBL/GenBank/DDBJ whole genome shotgun (WGS) entry which is preliminary data.</text>
</comment>